<dbReference type="AlphaFoldDB" id="A0A8E2BE07"/>
<evidence type="ECO:0000313" key="6">
    <source>
        <dbReference type="Proteomes" id="UP000532373"/>
    </source>
</evidence>
<gene>
    <name evidence="5" type="ORF">HNQ96_004462</name>
</gene>
<keyword evidence="1" id="KW-0805">Transcription regulation</keyword>
<dbReference type="SUPFAM" id="SSF47413">
    <property type="entry name" value="lambda repressor-like DNA-binding domains"/>
    <property type="match status" value="1"/>
</dbReference>
<dbReference type="CDD" id="cd00093">
    <property type="entry name" value="HTH_XRE"/>
    <property type="match status" value="1"/>
</dbReference>
<evidence type="ECO:0000256" key="2">
    <source>
        <dbReference type="ARBA" id="ARBA00023125"/>
    </source>
</evidence>
<feature type="domain" description="HTH cro/C1-type" evidence="4">
    <location>
        <begin position="11"/>
        <end position="65"/>
    </location>
</feature>
<dbReference type="InterPro" id="IPR001387">
    <property type="entry name" value="Cro/C1-type_HTH"/>
</dbReference>
<comment type="caution">
    <text evidence="5">The sequence shown here is derived from an EMBL/GenBank/DDBJ whole genome shotgun (WGS) entry which is preliminary data.</text>
</comment>
<evidence type="ECO:0000256" key="3">
    <source>
        <dbReference type="ARBA" id="ARBA00023163"/>
    </source>
</evidence>
<dbReference type="GO" id="GO:0005829">
    <property type="term" value="C:cytosol"/>
    <property type="evidence" value="ECO:0007669"/>
    <property type="project" value="TreeGrafter"/>
</dbReference>
<evidence type="ECO:0000259" key="4">
    <source>
        <dbReference type="PROSITE" id="PS50943"/>
    </source>
</evidence>
<dbReference type="PANTHER" id="PTHR46797:SF23">
    <property type="entry name" value="HTH-TYPE TRANSCRIPTIONAL REGULATOR SUTR"/>
    <property type="match status" value="1"/>
</dbReference>
<dbReference type="PROSITE" id="PS50943">
    <property type="entry name" value="HTH_CROC1"/>
    <property type="match status" value="1"/>
</dbReference>
<dbReference type="InterPro" id="IPR010982">
    <property type="entry name" value="Lambda_DNA-bd_dom_sf"/>
</dbReference>
<dbReference type="InterPro" id="IPR050807">
    <property type="entry name" value="TransReg_Diox_bact_type"/>
</dbReference>
<evidence type="ECO:0000256" key="1">
    <source>
        <dbReference type="ARBA" id="ARBA00023015"/>
    </source>
</evidence>
<sequence>MNLRKIFGLNLQRLRRERRLSQEQLAHLAGCARAYLSGAEAGRRNATLDMVEALARVLEVEPAELLMDPGSEGNGDRSLG</sequence>
<dbReference type="PANTHER" id="PTHR46797">
    <property type="entry name" value="HTH-TYPE TRANSCRIPTIONAL REGULATOR"/>
    <property type="match status" value="1"/>
</dbReference>
<dbReference type="GO" id="GO:0003677">
    <property type="term" value="F:DNA binding"/>
    <property type="evidence" value="ECO:0007669"/>
    <property type="project" value="UniProtKB-KW"/>
</dbReference>
<proteinExistence type="predicted"/>
<protein>
    <submittedName>
        <fullName evidence="5">Transcriptional regulator with XRE-family HTH domain</fullName>
    </submittedName>
</protein>
<dbReference type="EMBL" id="JACHGI010000011">
    <property type="protein sequence ID" value="MBB6468578.1"/>
    <property type="molecule type" value="Genomic_DNA"/>
</dbReference>
<dbReference type="GO" id="GO:0003700">
    <property type="term" value="F:DNA-binding transcription factor activity"/>
    <property type="evidence" value="ECO:0007669"/>
    <property type="project" value="TreeGrafter"/>
</dbReference>
<dbReference type="Proteomes" id="UP000532373">
    <property type="component" value="Unassembled WGS sequence"/>
</dbReference>
<evidence type="ECO:0000313" key="5">
    <source>
        <dbReference type="EMBL" id="MBB6468578.1"/>
    </source>
</evidence>
<dbReference type="Pfam" id="PF01381">
    <property type="entry name" value="HTH_3"/>
    <property type="match status" value="1"/>
</dbReference>
<keyword evidence="2" id="KW-0238">DNA-binding</keyword>
<dbReference type="Gene3D" id="1.10.260.40">
    <property type="entry name" value="lambda repressor-like DNA-binding domains"/>
    <property type="match status" value="1"/>
</dbReference>
<dbReference type="SMART" id="SM00530">
    <property type="entry name" value="HTH_XRE"/>
    <property type="match status" value="1"/>
</dbReference>
<name>A0A8E2BE07_9HYPH</name>
<organism evidence="5 6">
    <name type="scientific">Aminobacter carboxidus</name>
    <dbReference type="NCBI Taxonomy" id="376165"/>
    <lineage>
        <taxon>Bacteria</taxon>
        <taxon>Pseudomonadati</taxon>
        <taxon>Pseudomonadota</taxon>
        <taxon>Alphaproteobacteria</taxon>
        <taxon>Hyphomicrobiales</taxon>
        <taxon>Phyllobacteriaceae</taxon>
        <taxon>Aminobacter</taxon>
    </lineage>
</organism>
<dbReference type="RefSeq" id="WP_184771227.1">
    <property type="nucleotide sequence ID" value="NZ_JACHGI010000011.1"/>
</dbReference>
<accession>A0A8E2BE07</accession>
<keyword evidence="3" id="KW-0804">Transcription</keyword>
<reference evidence="5 6" key="1">
    <citation type="submission" date="2020-08" db="EMBL/GenBank/DDBJ databases">
        <title>Genomic Encyclopedia of Type Strains, Phase IV (KMG-IV): sequencing the most valuable type-strain genomes for metagenomic binning, comparative biology and taxonomic classification.</title>
        <authorList>
            <person name="Goeker M."/>
        </authorList>
    </citation>
    <scope>NUCLEOTIDE SEQUENCE [LARGE SCALE GENOMIC DNA]</scope>
    <source>
        <strain evidence="5 6">DSM 17454</strain>
    </source>
</reference>